<dbReference type="PANTHER" id="PTHR42741:SF3">
    <property type="entry name" value="NITROREDUCTASE FAMILY PROTEIN"/>
    <property type="match status" value="1"/>
</dbReference>
<dbReference type="EMBL" id="FXAM01000003">
    <property type="protein sequence ID" value="SMF97524.1"/>
    <property type="molecule type" value="Genomic_DNA"/>
</dbReference>
<dbReference type="SUPFAM" id="SSF55469">
    <property type="entry name" value="FMN-dependent nitroreductase-like"/>
    <property type="match status" value="2"/>
</dbReference>
<dbReference type="RefSeq" id="WP_085216553.1">
    <property type="nucleotide sequence ID" value="NZ_FXAM01000003.1"/>
</dbReference>
<evidence type="ECO:0000313" key="2">
    <source>
        <dbReference type="EMBL" id="SMF97524.1"/>
    </source>
</evidence>
<dbReference type="CDD" id="cd02142">
    <property type="entry name" value="McbC_SagB-like_oxidoreductase"/>
    <property type="match status" value="2"/>
</dbReference>
<name>A0A1Y6DBP1_9GAMM</name>
<dbReference type="Pfam" id="PF00881">
    <property type="entry name" value="Nitroreductase"/>
    <property type="match status" value="1"/>
</dbReference>
<keyword evidence="3" id="KW-1185">Reference proteome</keyword>
<dbReference type="InterPro" id="IPR029479">
    <property type="entry name" value="Nitroreductase"/>
</dbReference>
<dbReference type="STRING" id="1760988.SAMN02949497_0094"/>
<organism evidence="2 3">
    <name type="scientific">Methylomagnum ishizawai</name>
    <dbReference type="NCBI Taxonomy" id="1760988"/>
    <lineage>
        <taxon>Bacteria</taxon>
        <taxon>Pseudomonadati</taxon>
        <taxon>Pseudomonadota</taxon>
        <taxon>Gammaproteobacteria</taxon>
        <taxon>Methylococcales</taxon>
        <taxon>Methylococcaceae</taxon>
        <taxon>Methylomagnum</taxon>
    </lineage>
</organism>
<dbReference type="PANTHER" id="PTHR42741">
    <property type="entry name" value="NITROREDUCTASE FAMILY PROTEIN"/>
    <property type="match status" value="1"/>
</dbReference>
<dbReference type="Gene3D" id="3.40.109.10">
    <property type="entry name" value="NADH Oxidase"/>
    <property type="match status" value="2"/>
</dbReference>
<evidence type="ECO:0000313" key="3">
    <source>
        <dbReference type="Proteomes" id="UP000192923"/>
    </source>
</evidence>
<dbReference type="GO" id="GO:0016491">
    <property type="term" value="F:oxidoreductase activity"/>
    <property type="evidence" value="ECO:0007669"/>
    <property type="project" value="InterPro"/>
</dbReference>
<proteinExistence type="predicted"/>
<feature type="domain" description="Nitroreductase" evidence="1">
    <location>
        <begin position="109"/>
        <end position="231"/>
    </location>
</feature>
<gene>
    <name evidence="2" type="ORF">SAMN02949497_0094</name>
</gene>
<dbReference type="InterPro" id="IPR000415">
    <property type="entry name" value="Nitroreductase-like"/>
</dbReference>
<evidence type="ECO:0000259" key="1">
    <source>
        <dbReference type="Pfam" id="PF00881"/>
    </source>
</evidence>
<dbReference type="AlphaFoldDB" id="A0A1Y6DBP1"/>
<sequence length="543" mass="59018">MNPPLEPGAPALAAVLAYHERTKHRFERYAAGPETLDWSAQPEPFRWYEGAPQVRLPLAAAGPATPYAALSRPGGVPPRPFSLENLALLLELSLGLSAWKEYGPDRWALRCNPSSGNLHPTEGYVLCRGVADLADGVYHYLSRDHVLEQRAACDPASVVESRVFVALSSIHWREAWKYGERAFRYCQLDTGHAIGALRYAAAALGWRVGIVAGLGSAGLAALLGLDRRGDFLGVEEEEPELLLELLADAAPSAAAPDFVLPPEAWRGQANRLDPHPMYHWPVIDEVAEASRTPEAVPETPGSTAVAYPSLPGLDPTPVAALIRQRRSAQHFDRKQTMSAAAFYRLLDGLLPRADTAPFDTWNAAPRLHPVLFVHRVAGLEPGLYALPRRAGIETDLRAACKPDFEWTRPAGCPGHLPLFRLVAGDCAKIGRAINCHQAIGADSSFALGMLAEFEASLAEAPWAYRRLYWEAGLLGQALYLEAEALGVRGTGIGCYFDDVFHQLLGLEGPAFQSLYHFTVGFPLVDTRILTLPPYAGRDPTPGG</sequence>
<reference evidence="2 3" key="1">
    <citation type="submission" date="2016-12" db="EMBL/GenBank/DDBJ databases">
        <authorList>
            <person name="Song W.-J."/>
            <person name="Kurnit D.M."/>
        </authorList>
    </citation>
    <scope>NUCLEOTIDE SEQUENCE [LARGE SCALE GENOMIC DNA]</scope>
    <source>
        <strain evidence="2 3">175</strain>
    </source>
</reference>
<dbReference type="OrthoDB" id="9801593at2"/>
<accession>A0A1Y6DBP1</accession>
<dbReference type="Proteomes" id="UP000192923">
    <property type="component" value="Unassembled WGS sequence"/>
</dbReference>
<protein>
    <submittedName>
        <fullName evidence="2">SagB-type dehydrogenase domain-containing protein</fullName>
    </submittedName>
</protein>